<dbReference type="PhylomeDB" id="A0A0A2IZF9"/>
<organism evidence="4 5">
    <name type="scientific">Penicillium expansum</name>
    <name type="common">Blue mold rot fungus</name>
    <dbReference type="NCBI Taxonomy" id="27334"/>
    <lineage>
        <taxon>Eukaryota</taxon>
        <taxon>Fungi</taxon>
        <taxon>Dikarya</taxon>
        <taxon>Ascomycota</taxon>
        <taxon>Pezizomycotina</taxon>
        <taxon>Eurotiomycetes</taxon>
        <taxon>Eurotiomycetidae</taxon>
        <taxon>Eurotiales</taxon>
        <taxon>Aspergillaceae</taxon>
        <taxon>Penicillium</taxon>
    </lineage>
</organism>
<dbReference type="Gene3D" id="3.40.50.1000">
    <property type="entry name" value="HAD superfamily/HAD-like"/>
    <property type="match status" value="1"/>
</dbReference>
<reference evidence="4 5" key="1">
    <citation type="journal article" date="2015" name="Mol. Plant Microbe Interact.">
        <title>Genome, transcriptome, and functional analyses of Penicillium expansum provide new insights into secondary metabolism and pathogenicity.</title>
        <authorList>
            <person name="Ballester A.R."/>
            <person name="Marcet-Houben M."/>
            <person name="Levin E."/>
            <person name="Sela N."/>
            <person name="Selma-Lazaro C."/>
            <person name="Carmona L."/>
            <person name="Wisniewski M."/>
            <person name="Droby S."/>
            <person name="Gonzalez-Candelas L."/>
            <person name="Gabaldon T."/>
        </authorList>
    </citation>
    <scope>NUCLEOTIDE SEQUENCE [LARGE SCALE GENOMIC DNA]</scope>
    <source>
        <strain evidence="4 5">MD-8</strain>
    </source>
</reference>
<keyword evidence="1" id="KW-0479">Metal-binding</keyword>
<name>A0A0A2IZF9_PENEN</name>
<dbReference type="EMBL" id="JQFZ01000150">
    <property type="protein sequence ID" value="KGO57244.1"/>
    <property type="molecule type" value="Genomic_DNA"/>
</dbReference>
<dbReference type="PANTHER" id="PTHR46470">
    <property type="entry name" value="N-ACYLNEURAMINATE-9-PHOSPHATASE"/>
    <property type="match status" value="1"/>
</dbReference>
<dbReference type="PANTHER" id="PTHR46470:SF2">
    <property type="entry name" value="GLYCERALDEHYDE 3-PHOSPHATE PHOSPHATASE"/>
    <property type="match status" value="1"/>
</dbReference>
<dbReference type="STRING" id="27334.A0A0A2IZF9"/>
<sequence length="241" mass="27220">MSIQRIVASRSWFGFDLDDTLHEFRRASANASVRVFETIHASNNKIGVDILKNTYQEILRSATANAFTDGRTSSEYRRERFERLLQAHGLTDDSLLDRLLEVYRDTLRENLTLKAGALHLLRTLQELGKKVIVITEGPADAQEWTVKELGIRSYTDILVTTNEVGKSKVDGLFGAVLERYGIAAEDIVYFGDNAIRDVQAAQEDGILAVLYDEKQQSCFYDVSTLRVNSWAFVEKVLVHGE</sequence>
<evidence type="ECO:0000313" key="5">
    <source>
        <dbReference type="Proteomes" id="UP000030143"/>
    </source>
</evidence>
<dbReference type="Proteomes" id="UP000030143">
    <property type="component" value="Unassembled WGS sequence"/>
</dbReference>
<evidence type="ECO:0000256" key="2">
    <source>
        <dbReference type="ARBA" id="ARBA00022801"/>
    </source>
</evidence>
<proteinExistence type="predicted"/>
<dbReference type="OrthoDB" id="1694274at2759"/>
<dbReference type="InterPro" id="IPR023198">
    <property type="entry name" value="PGP-like_dom2"/>
</dbReference>
<dbReference type="Gene3D" id="1.10.150.240">
    <property type="entry name" value="Putative phosphatase, domain 2"/>
    <property type="match status" value="1"/>
</dbReference>
<dbReference type="SUPFAM" id="SSF56784">
    <property type="entry name" value="HAD-like"/>
    <property type="match status" value="1"/>
</dbReference>
<dbReference type="InterPro" id="IPR051400">
    <property type="entry name" value="HAD-like_hydrolase"/>
</dbReference>
<dbReference type="GeneID" id="27672915"/>
<dbReference type="SFLD" id="SFLDG01129">
    <property type="entry name" value="C1.5:_HAD__Beta-PGM__Phosphata"/>
    <property type="match status" value="1"/>
</dbReference>
<dbReference type="RefSeq" id="XP_016598932.1">
    <property type="nucleotide sequence ID" value="XM_016737496.1"/>
</dbReference>
<gene>
    <name evidence="4" type="ORF">PEX2_002180</name>
</gene>
<evidence type="ECO:0000256" key="3">
    <source>
        <dbReference type="ARBA" id="ARBA00022842"/>
    </source>
</evidence>
<dbReference type="AlphaFoldDB" id="A0A0A2IZF9"/>
<evidence type="ECO:0008006" key="6">
    <source>
        <dbReference type="Google" id="ProtNLM"/>
    </source>
</evidence>
<keyword evidence="2" id="KW-0378">Hydrolase</keyword>
<dbReference type="InterPro" id="IPR023214">
    <property type="entry name" value="HAD_sf"/>
</dbReference>
<keyword evidence="5" id="KW-1185">Reference proteome</keyword>
<protein>
    <recommendedName>
        <fullName evidence="6">HAD-superfamily hydrolase, subfamily IA, variant 1</fullName>
    </recommendedName>
</protein>
<dbReference type="GO" id="GO:0016791">
    <property type="term" value="F:phosphatase activity"/>
    <property type="evidence" value="ECO:0007669"/>
    <property type="project" value="TreeGrafter"/>
</dbReference>
<dbReference type="GO" id="GO:0046872">
    <property type="term" value="F:metal ion binding"/>
    <property type="evidence" value="ECO:0007669"/>
    <property type="project" value="UniProtKB-KW"/>
</dbReference>
<dbReference type="Pfam" id="PF00702">
    <property type="entry name" value="Hydrolase"/>
    <property type="match status" value="1"/>
</dbReference>
<evidence type="ECO:0000256" key="1">
    <source>
        <dbReference type="ARBA" id="ARBA00022723"/>
    </source>
</evidence>
<dbReference type="InterPro" id="IPR036412">
    <property type="entry name" value="HAD-like_sf"/>
</dbReference>
<comment type="caution">
    <text evidence="4">The sequence shown here is derived from an EMBL/GenBank/DDBJ whole genome shotgun (WGS) entry which is preliminary data.</text>
</comment>
<keyword evidence="3" id="KW-0460">Magnesium</keyword>
<dbReference type="VEuPathDB" id="FungiDB:PEXP_061530"/>
<evidence type="ECO:0000313" key="4">
    <source>
        <dbReference type="EMBL" id="KGO57244.1"/>
    </source>
</evidence>
<dbReference type="SFLD" id="SFLDS00003">
    <property type="entry name" value="Haloacid_Dehalogenase"/>
    <property type="match status" value="1"/>
</dbReference>
<dbReference type="HOGENOM" id="CLU_045011_8_4_1"/>
<accession>A0A0A2IZF9</accession>